<feature type="compositionally biased region" description="Gly residues" evidence="1">
    <location>
        <begin position="233"/>
        <end position="246"/>
    </location>
</feature>
<dbReference type="EMBL" id="RBNO01000027">
    <property type="protein sequence ID" value="RML28072.1"/>
    <property type="molecule type" value="Genomic_DNA"/>
</dbReference>
<protein>
    <recommendedName>
        <fullName evidence="2">DNA circulation N-terminal domain-containing protein</fullName>
    </recommendedName>
</protein>
<dbReference type="Pfam" id="PF07157">
    <property type="entry name" value="DNA_circ_N"/>
    <property type="match status" value="1"/>
</dbReference>
<organism evidence="3 4">
    <name type="scientific">Pseudomonas syringae pv. lapsa</name>
    <dbReference type="NCBI Taxonomy" id="199201"/>
    <lineage>
        <taxon>Bacteria</taxon>
        <taxon>Pseudomonadati</taxon>
        <taxon>Pseudomonadota</taxon>
        <taxon>Gammaproteobacteria</taxon>
        <taxon>Pseudomonadales</taxon>
        <taxon>Pseudomonadaceae</taxon>
        <taxon>Pseudomonas</taxon>
        <taxon>Pseudomonas syringae</taxon>
    </lineage>
</organism>
<proteinExistence type="predicted"/>
<evidence type="ECO:0000313" key="4">
    <source>
        <dbReference type="Proteomes" id="UP000267978"/>
    </source>
</evidence>
<accession>A0AB74AAK5</accession>
<reference evidence="3 4" key="1">
    <citation type="submission" date="2018-08" db="EMBL/GenBank/DDBJ databases">
        <title>Recombination of ecologically and evolutionarily significant loci maintains genetic cohesion in the Pseudomonas syringae species complex.</title>
        <authorList>
            <person name="Dillon M."/>
            <person name="Thakur S."/>
            <person name="Almeida R.N.D."/>
            <person name="Weir B.S."/>
            <person name="Guttman D.S."/>
        </authorList>
    </citation>
    <scope>NUCLEOTIDE SEQUENCE [LARGE SCALE GENOMIC DNA]</scope>
    <source>
        <strain evidence="3 4">ICMP 3946</strain>
    </source>
</reference>
<name>A0AB74AAK5_PSESX</name>
<evidence type="ECO:0000256" key="1">
    <source>
        <dbReference type="SAM" id="MobiDB-lite"/>
    </source>
</evidence>
<feature type="domain" description="DNA circulation N-terminal" evidence="2">
    <location>
        <begin position="8"/>
        <end position="94"/>
    </location>
</feature>
<dbReference type="AlphaFoldDB" id="A0AB74AAK5"/>
<sequence>MSTWRDSLLPASFRGIGFFIEKAVVPVGRKGQLHEFPQRDEPYFESLGKQSQVHTLTAFIVGRDCFEQRDKLLQALEEEGAGELVHPWLGRVQVQVGECSITHNLAEGGIVRLELKFYPANPLKFPVSTLNTRRLLLGASESLLDSALRRYRLVMATVDAVRINIQALRSALSGVFATLQRQFAPFMTIYSDVTALVHSLVNAPLTVSTLFTTFFASFDGDSRRSRRANGTSVIGGGIKGTGGGSSFEGSSGSSSSSNSGGGSANGSIGSGTSTSPALGAGGSGVSTNLASGSGKGTSTSTASRSGSNGGVSSVETVDYRSVISEATQQAEAVSSINLVNQSSGQDTGVTAQATANLVQDALLVKVARIVASMPVATTVTPLTVVPSLDQQVTQALQRVDVPVADDVIELRDTLSSAIWEASLKADPEHYLALNTVRQALIRHLNAVAASGVRLVDMKVSEPLPALVLAYRRFGDASRALEIVQRNRLAHPGFVPPGTLKIAQE</sequence>
<evidence type="ECO:0000313" key="3">
    <source>
        <dbReference type="EMBL" id="RML28072.1"/>
    </source>
</evidence>
<feature type="compositionally biased region" description="Low complexity" evidence="1">
    <location>
        <begin position="296"/>
        <end position="313"/>
    </location>
</feature>
<evidence type="ECO:0000259" key="2">
    <source>
        <dbReference type="Pfam" id="PF07157"/>
    </source>
</evidence>
<dbReference type="InterPro" id="IPR009826">
    <property type="entry name" value="DNA_circ_N"/>
</dbReference>
<dbReference type="Proteomes" id="UP000267978">
    <property type="component" value="Unassembled WGS sequence"/>
</dbReference>
<dbReference type="RefSeq" id="WP_057407233.1">
    <property type="nucleotide sequence ID" value="NZ_CP013183.1"/>
</dbReference>
<feature type="compositionally biased region" description="Low complexity" evidence="1">
    <location>
        <begin position="265"/>
        <end position="275"/>
    </location>
</feature>
<comment type="caution">
    <text evidence="3">The sequence shown here is derived from an EMBL/GenBank/DDBJ whole genome shotgun (WGS) entry which is preliminary data.</text>
</comment>
<feature type="region of interest" description="Disordered" evidence="1">
    <location>
        <begin position="221"/>
        <end position="313"/>
    </location>
</feature>
<gene>
    <name evidence="3" type="ORF">ALQ98_02757</name>
</gene>
<feature type="compositionally biased region" description="Low complexity" evidence="1">
    <location>
        <begin position="247"/>
        <end position="258"/>
    </location>
</feature>